<keyword evidence="8" id="KW-1015">Disulfide bond</keyword>
<evidence type="ECO:0000313" key="16">
    <source>
        <dbReference type="EMBL" id="KAG8448721.1"/>
    </source>
</evidence>
<evidence type="ECO:0000256" key="4">
    <source>
        <dbReference type="ARBA" id="ARBA00022692"/>
    </source>
</evidence>
<feature type="domain" description="G-protein coupled receptors family 1 profile" evidence="15">
    <location>
        <begin position="55"/>
        <end position="301"/>
    </location>
</feature>
<keyword evidence="10 12" id="KW-0807">Transducer</keyword>
<feature type="transmembrane region" description="Helical" evidence="14">
    <location>
        <begin position="42"/>
        <end position="62"/>
    </location>
</feature>
<reference evidence="16" key="1">
    <citation type="thesis" date="2020" institute="ProQuest LLC" country="789 East Eisenhower Parkway, Ann Arbor, MI, USA">
        <title>Comparative Genomics and Chromosome Evolution.</title>
        <authorList>
            <person name="Mudd A.B."/>
        </authorList>
    </citation>
    <scope>NUCLEOTIDE SEQUENCE</scope>
    <source>
        <strain evidence="16">Female2</strain>
        <tissue evidence="16">Blood</tissue>
    </source>
</reference>
<feature type="transmembrane region" description="Helical" evidence="14">
    <location>
        <begin position="244"/>
        <end position="265"/>
    </location>
</feature>
<keyword evidence="6 12" id="KW-0297">G-protein coupled receptor</keyword>
<dbReference type="Gene3D" id="1.20.1070.10">
    <property type="entry name" value="Rhodopsin 7-helix transmembrane proteins"/>
    <property type="match status" value="1"/>
</dbReference>
<dbReference type="GO" id="GO:0007200">
    <property type="term" value="P:phospholipase C-activating G protein-coupled receptor signaling pathway"/>
    <property type="evidence" value="ECO:0007669"/>
    <property type="project" value="TreeGrafter"/>
</dbReference>
<evidence type="ECO:0000256" key="8">
    <source>
        <dbReference type="ARBA" id="ARBA00023157"/>
    </source>
</evidence>
<keyword evidence="5 14" id="KW-1133">Transmembrane helix</keyword>
<keyword evidence="3" id="KW-0145">Chemotaxis</keyword>
<keyword evidence="4 12" id="KW-0812">Transmembrane</keyword>
<proteinExistence type="inferred from homology"/>
<dbReference type="PRINTS" id="PR00237">
    <property type="entry name" value="GPCRRHODOPSN"/>
</dbReference>
<comment type="similarity">
    <text evidence="12">Belongs to the G-protein coupled receptor 1 family.</text>
</comment>
<dbReference type="FunFam" id="1.20.1070.10:FF:000034">
    <property type="entry name" value="G-protein coupled receptor 1"/>
    <property type="match status" value="1"/>
</dbReference>
<dbReference type="InterPro" id="IPR000826">
    <property type="entry name" value="Formyl_rcpt-rel"/>
</dbReference>
<gene>
    <name evidence="16" type="ORF">GDO86_015697</name>
</gene>
<evidence type="ECO:0000256" key="13">
    <source>
        <dbReference type="SAM" id="MobiDB-lite"/>
    </source>
</evidence>
<evidence type="ECO:0000256" key="14">
    <source>
        <dbReference type="SAM" id="Phobius"/>
    </source>
</evidence>
<dbReference type="InterPro" id="IPR017452">
    <property type="entry name" value="GPCR_Rhodpsn_7TM"/>
</dbReference>
<evidence type="ECO:0000256" key="12">
    <source>
        <dbReference type="RuleBase" id="RU000688"/>
    </source>
</evidence>
<dbReference type="AlphaFoldDB" id="A0A8T2K250"/>
<evidence type="ECO:0000256" key="2">
    <source>
        <dbReference type="ARBA" id="ARBA00022475"/>
    </source>
</evidence>
<comment type="subcellular location">
    <subcellularLocation>
        <location evidence="1">Cell membrane</location>
        <topology evidence="1">Multi-pass membrane protein</topology>
    </subcellularLocation>
</comment>
<evidence type="ECO:0000313" key="17">
    <source>
        <dbReference type="Proteomes" id="UP000812440"/>
    </source>
</evidence>
<protein>
    <recommendedName>
        <fullName evidence="15">G-protein coupled receptors family 1 profile domain-containing protein</fullName>
    </recommendedName>
</protein>
<dbReference type="PANTHER" id="PTHR24225">
    <property type="entry name" value="CHEMOTACTIC RECEPTOR"/>
    <property type="match status" value="1"/>
</dbReference>
<dbReference type="SUPFAM" id="SSF81321">
    <property type="entry name" value="Family A G protein-coupled receptor-like"/>
    <property type="match status" value="1"/>
</dbReference>
<evidence type="ECO:0000256" key="10">
    <source>
        <dbReference type="ARBA" id="ARBA00023224"/>
    </source>
</evidence>
<dbReference type="PANTHER" id="PTHR24225:SF29">
    <property type="entry name" value="C5A ANAPHYLATOXIN CHEMOTACTIC RECEPTOR 1"/>
    <property type="match status" value="1"/>
</dbReference>
<feature type="transmembrane region" description="Helical" evidence="14">
    <location>
        <begin position="152"/>
        <end position="173"/>
    </location>
</feature>
<comment type="caution">
    <text evidence="16">The sequence shown here is derived from an EMBL/GenBank/DDBJ whole genome shotgun (WGS) entry which is preliminary data.</text>
</comment>
<keyword evidence="2" id="KW-1003">Cell membrane</keyword>
<dbReference type="PRINTS" id="PR00526">
    <property type="entry name" value="FMETLEUPHER"/>
</dbReference>
<accession>A0A8T2K250</accession>
<dbReference type="PROSITE" id="PS50262">
    <property type="entry name" value="G_PROTEIN_RECEP_F1_2"/>
    <property type="match status" value="1"/>
</dbReference>
<dbReference type="GO" id="GO:0005886">
    <property type="term" value="C:plasma membrane"/>
    <property type="evidence" value="ECO:0007669"/>
    <property type="project" value="UniProtKB-SubCell"/>
</dbReference>
<dbReference type="GO" id="GO:0006935">
    <property type="term" value="P:chemotaxis"/>
    <property type="evidence" value="ECO:0007669"/>
    <property type="project" value="UniProtKB-KW"/>
</dbReference>
<dbReference type="PROSITE" id="PS00237">
    <property type="entry name" value="G_PROTEIN_RECEP_F1_1"/>
    <property type="match status" value="1"/>
</dbReference>
<evidence type="ECO:0000256" key="11">
    <source>
        <dbReference type="ARBA" id="ARBA00025736"/>
    </source>
</evidence>
<dbReference type="Pfam" id="PF00001">
    <property type="entry name" value="7tm_1"/>
    <property type="match status" value="1"/>
</dbReference>
<evidence type="ECO:0000256" key="1">
    <source>
        <dbReference type="ARBA" id="ARBA00004651"/>
    </source>
</evidence>
<feature type="compositionally biased region" description="Basic and acidic residues" evidence="13">
    <location>
        <begin position="332"/>
        <end position="341"/>
    </location>
</feature>
<feature type="transmembrane region" description="Helical" evidence="14">
    <location>
        <begin position="110"/>
        <end position="131"/>
    </location>
</feature>
<keyword evidence="17" id="KW-1185">Reference proteome</keyword>
<keyword evidence="9 12" id="KW-0675">Receptor</keyword>
<dbReference type="GO" id="GO:0006954">
    <property type="term" value="P:inflammatory response"/>
    <property type="evidence" value="ECO:0007669"/>
    <property type="project" value="TreeGrafter"/>
</dbReference>
<evidence type="ECO:0000256" key="6">
    <source>
        <dbReference type="ARBA" id="ARBA00023040"/>
    </source>
</evidence>
<evidence type="ECO:0000256" key="9">
    <source>
        <dbReference type="ARBA" id="ARBA00023170"/>
    </source>
</evidence>
<dbReference type="GO" id="GO:0004930">
    <property type="term" value="F:G protein-coupled receptor activity"/>
    <property type="evidence" value="ECO:0007669"/>
    <property type="project" value="UniProtKB-KW"/>
</dbReference>
<evidence type="ECO:0000259" key="15">
    <source>
        <dbReference type="PROSITE" id="PS50262"/>
    </source>
</evidence>
<evidence type="ECO:0000256" key="7">
    <source>
        <dbReference type="ARBA" id="ARBA00023136"/>
    </source>
</evidence>
<dbReference type="Proteomes" id="UP000812440">
    <property type="component" value="Chromosome 8_10"/>
</dbReference>
<keyword evidence="7 14" id="KW-0472">Membrane</keyword>
<feature type="region of interest" description="Disordered" evidence="13">
    <location>
        <begin position="327"/>
        <end position="350"/>
    </location>
</feature>
<sequence>MNFTIFSSTSSYDYSGDFTIQWDDTPSTKQKYFISPEKWTALFVYVIVFILGVPGNALVVWITLEMKKSVNTIWFVNLAIADLLCCLAVPFNIMEIVLGYWPLGLAACKLIPSILLINMYASVLLLTVISLDRWALVAKPIWSQNKRSVKKAYLACLVVWVLAFILTSPSFFFRKTDKGNRVNEACVLHFDFSAEYRLKIKKCIAIFRFLMGFIIPLIAIIICYSVLLKTVSERYIKSSKTVKVVAVVIIGFFVCWFPYHIAGLILNSASPRSDLYKSTIKADPFLISIAFVNSCINPIIYVLMGHDLKSKFKKSIQSVMRKVLADEQSDSFDSKKTKSSSETKNTNTYV</sequence>
<evidence type="ECO:0000256" key="5">
    <source>
        <dbReference type="ARBA" id="ARBA00022989"/>
    </source>
</evidence>
<feature type="transmembrane region" description="Helical" evidence="14">
    <location>
        <begin position="205"/>
        <end position="228"/>
    </location>
</feature>
<dbReference type="GO" id="GO:0004878">
    <property type="term" value="F:complement component C5a receptor activity"/>
    <property type="evidence" value="ECO:0007669"/>
    <property type="project" value="TreeGrafter"/>
</dbReference>
<feature type="transmembrane region" description="Helical" evidence="14">
    <location>
        <begin position="74"/>
        <end position="98"/>
    </location>
</feature>
<comment type="similarity">
    <text evidence="11">Belongs to the chemokine-like receptor (CMKLR) family.</text>
</comment>
<dbReference type="InterPro" id="IPR000276">
    <property type="entry name" value="GPCR_Rhodpsn"/>
</dbReference>
<dbReference type="EMBL" id="JAACNH010000003">
    <property type="protein sequence ID" value="KAG8448721.1"/>
    <property type="molecule type" value="Genomic_DNA"/>
</dbReference>
<name>A0A8T2K250_9PIPI</name>
<dbReference type="GO" id="GO:0007204">
    <property type="term" value="P:positive regulation of cytosolic calcium ion concentration"/>
    <property type="evidence" value="ECO:0007669"/>
    <property type="project" value="TreeGrafter"/>
</dbReference>
<dbReference type="OrthoDB" id="9835842at2759"/>
<organism evidence="16 17">
    <name type="scientific">Hymenochirus boettgeri</name>
    <name type="common">Congo dwarf clawed frog</name>
    <dbReference type="NCBI Taxonomy" id="247094"/>
    <lineage>
        <taxon>Eukaryota</taxon>
        <taxon>Metazoa</taxon>
        <taxon>Chordata</taxon>
        <taxon>Craniata</taxon>
        <taxon>Vertebrata</taxon>
        <taxon>Euteleostomi</taxon>
        <taxon>Amphibia</taxon>
        <taxon>Batrachia</taxon>
        <taxon>Anura</taxon>
        <taxon>Pipoidea</taxon>
        <taxon>Pipidae</taxon>
        <taxon>Pipinae</taxon>
        <taxon>Hymenochirus</taxon>
    </lineage>
</organism>
<evidence type="ECO:0000256" key="3">
    <source>
        <dbReference type="ARBA" id="ARBA00022500"/>
    </source>
</evidence>
<feature type="transmembrane region" description="Helical" evidence="14">
    <location>
        <begin position="285"/>
        <end position="304"/>
    </location>
</feature>